<keyword evidence="1" id="KW-1133">Transmembrane helix</keyword>
<feature type="transmembrane region" description="Helical" evidence="1">
    <location>
        <begin position="54"/>
        <end position="74"/>
    </location>
</feature>
<evidence type="ECO:0000256" key="1">
    <source>
        <dbReference type="SAM" id="Phobius"/>
    </source>
</evidence>
<keyword evidence="3" id="KW-1185">Reference proteome</keyword>
<dbReference type="RefSeq" id="WP_302711272.1">
    <property type="nucleotide sequence ID" value="NZ_JAULRT010000032.1"/>
</dbReference>
<feature type="transmembrane region" description="Helical" evidence="1">
    <location>
        <begin position="12"/>
        <end position="34"/>
    </location>
</feature>
<dbReference type="EMBL" id="JAULRT010000032">
    <property type="protein sequence ID" value="MDO3381147.1"/>
    <property type="molecule type" value="Genomic_DNA"/>
</dbReference>
<dbReference type="Proteomes" id="UP001168380">
    <property type="component" value="Unassembled WGS sequence"/>
</dbReference>
<gene>
    <name evidence="2" type="ORF">QWI16_03120</name>
</gene>
<organism evidence="2 3">
    <name type="scientific">Gilvimarinus algae</name>
    <dbReference type="NCBI Taxonomy" id="3058037"/>
    <lineage>
        <taxon>Bacteria</taxon>
        <taxon>Pseudomonadati</taxon>
        <taxon>Pseudomonadota</taxon>
        <taxon>Gammaproteobacteria</taxon>
        <taxon>Cellvibrionales</taxon>
        <taxon>Cellvibrionaceae</taxon>
        <taxon>Gilvimarinus</taxon>
    </lineage>
</organism>
<comment type="caution">
    <text evidence="2">The sequence shown here is derived from an EMBL/GenBank/DDBJ whole genome shotgun (WGS) entry which is preliminary data.</text>
</comment>
<name>A0ABT8TFP8_9GAMM</name>
<proteinExistence type="predicted"/>
<sequence length="78" mass="8609">MTDIGGRLWVAIAVFAISHFLYQWVSIFSAIAYGGCQQWVVFWQAHEPLLVSPFWAFAAVYGLLLAWASVEVCIGGDG</sequence>
<evidence type="ECO:0000313" key="3">
    <source>
        <dbReference type="Proteomes" id="UP001168380"/>
    </source>
</evidence>
<accession>A0ABT8TFP8</accession>
<protein>
    <submittedName>
        <fullName evidence="2">Uncharacterized protein</fullName>
    </submittedName>
</protein>
<evidence type="ECO:0000313" key="2">
    <source>
        <dbReference type="EMBL" id="MDO3381147.1"/>
    </source>
</evidence>
<keyword evidence="1" id="KW-0472">Membrane</keyword>
<reference evidence="2" key="1">
    <citation type="submission" date="2023-07" db="EMBL/GenBank/DDBJ databases">
        <title>Gilvimarinus algae sp. nov., isolated from the surface of Kelp.</title>
        <authorList>
            <person name="Sun Y.Y."/>
            <person name="Gong Y."/>
            <person name="Du Z.J."/>
        </authorList>
    </citation>
    <scope>NUCLEOTIDE SEQUENCE</scope>
    <source>
        <strain evidence="2">SDUM040014</strain>
    </source>
</reference>
<keyword evidence="1" id="KW-0812">Transmembrane</keyword>